<evidence type="ECO:0000313" key="4">
    <source>
        <dbReference type="Proteomes" id="UP001138540"/>
    </source>
</evidence>
<comment type="caution">
    <text evidence="3">The sequence shown here is derived from an EMBL/GenBank/DDBJ whole genome shotgun (WGS) entry which is preliminary data.</text>
</comment>
<dbReference type="NCBIfam" id="TIGR02595">
    <property type="entry name" value="PEP_CTERM"/>
    <property type="match status" value="1"/>
</dbReference>
<evidence type="ECO:0000313" key="3">
    <source>
        <dbReference type="EMBL" id="MBB5987753.1"/>
    </source>
</evidence>
<feature type="chain" id="PRO_5045517762" description="Ice-binding protein C-terminal domain-containing protein" evidence="1">
    <location>
        <begin position="22"/>
        <end position="190"/>
    </location>
</feature>
<dbReference type="NCBIfam" id="NF035944">
    <property type="entry name" value="PEPxxWA-CTERM"/>
    <property type="match status" value="1"/>
</dbReference>
<keyword evidence="4" id="KW-1185">Reference proteome</keyword>
<name>A0ABR6NKE0_9SPHN</name>
<reference evidence="3 4" key="1">
    <citation type="submission" date="2020-08" db="EMBL/GenBank/DDBJ databases">
        <title>Exploring microbial biodiversity for novel pathways involved in the catabolism of aromatic compounds derived from lignin.</title>
        <authorList>
            <person name="Elkins J."/>
        </authorList>
    </citation>
    <scope>NUCLEOTIDE SEQUENCE [LARGE SCALE GENOMIC DNA]</scope>
    <source>
        <strain evidence="3 4">B1D3A</strain>
    </source>
</reference>
<organism evidence="3 4">
    <name type="scientific">Sphingobium lignivorans</name>
    <dbReference type="NCBI Taxonomy" id="2735886"/>
    <lineage>
        <taxon>Bacteria</taxon>
        <taxon>Pseudomonadati</taxon>
        <taxon>Pseudomonadota</taxon>
        <taxon>Alphaproteobacteria</taxon>
        <taxon>Sphingomonadales</taxon>
        <taxon>Sphingomonadaceae</taxon>
        <taxon>Sphingobium</taxon>
    </lineage>
</organism>
<dbReference type="Pfam" id="PF07589">
    <property type="entry name" value="PEP-CTERM"/>
    <property type="match status" value="1"/>
</dbReference>
<dbReference type="EMBL" id="JACHKA010000001">
    <property type="protein sequence ID" value="MBB5987753.1"/>
    <property type="molecule type" value="Genomic_DNA"/>
</dbReference>
<dbReference type="InterPro" id="IPR013424">
    <property type="entry name" value="Ice-binding_C"/>
</dbReference>
<keyword evidence="1" id="KW-0732">Signal</keyword>
<evidence type="ECO:0000256" key="1">
    <source>
        <dbReference type="SAM" id="SignalP"/>
    </source>
</evidence>
<feature type="signal peptide" evidence="1">
    <location>
        <begin position="1"/>
        <end position="21"/>
    </location>
</feature>
<evidence type="ECO:0000259" key="2">
    <source>
        <dbReference type="Pfam" id="PF07589"/>
    </source>
</evidence>
<dbReference type="Proteomes" id="UP001138540">
    <property type="component" value="Unassembled WGS sequence"/>
</dbReference>
<sequence length="190" mass="19718">MIRVVSLIAIAMATASLPAQGAQATVTINGRISQVVGALHSSAHLSPDGFAFSVRNGATTQQLFTGIEGVRAFNQIGQLNSWANGFGSSSYGSGYSFTHSVLGSYFNQGQQGGGYRFTHSVLNSYFGSPSPEPALTAQLSFAEPLSEPLPTEVAPIAGTVPEPATWAMLIAGFAGIGALMRRRSHVASLA</sequence>
<gene>
    <name evidence="3" type="ORF">HNP60_003727</name>
</gene>
<accession>A0ABR6NKE0</accession>
<proteinExistence type="predicted"/>
<feature type="domain" description="Ice-binding protein C-terminal" evidence="2">
    <location>
        <begin position="159"/>
        <end position="183"/>
    </location>
</feature>
<protein>
    <recommendedName>
        <fullName evidence="2">Ice-binding protein C-terminal domain-containing protein</fullName>
    </recommendedName>
</protein>